<dbReference type="RefSeq" id="WP_063977001.1">
    <property type="nucleotide sequence ID" value="NZ_LSTR01000081.1"/>
</dbReference>
<name>A0A177JBV2_SPHYA</name>
<dbReference type="AlphaFoldDB" id="A0A177JBV2"/>
<dbReference type="EMBL" id="LSTR01000081">
    <property type="protein sequence ID" value="OAH38603.1"/>
    <property type="molecule type" value="Genomic_DNA"/>
</dbReference>
<keyword evidence="1" id="KW-1133">Transmembrane helix</keyword>
<sequence length="85" mass="9101">MSKDHRTKWRSALIVLLSTVPLALLFSVTPLAATIATIILILWIVARHDNQSGSCLVLAVLTIIVLLILALLIAAFAYVHLAASG</sequence>
<keyword evidence="1" id="KW-0812">Transmembrane</keyword>
<evidence type="ECO:0000256" key="1">
    <source>
        <dbReference type="SAM" id="Phobius"/>
    </source>
</evidence>
<feature type="transmembrane region" description="Helical" evidence="1">
    <location>
        <begin position="57"/>
        <end position="79"/>
    </location>
</feature>
<protein>
    <submittedName>
        <fullName evidence="2">Uncharacterized protein</fullName>
    </submittedName>
</protein>
<gene>
    <name evidence="2" type="ORF">AX777_23465</name>
</gene>
<dbReference type="Proteomes" id="UP000077262">
    <property type="component" value="Unassembled WGS sequence"/>
</dbReference>
<evidence type="ECO:0000313" key="2">
    <source>
        <dbReference type="EMBL" id="OAH38603.1"/>
    </source>
</evidence>
<accession>A0A177JBV2</accession>
<evidence type="ECO:0000313" key="3">
    <source>
        <dbReference type="Proteomes" id="UP000077262"/>
    </source>
</evidence>
<proteinExistence type="predicted"/>
<feature type="transmembrane region" description="Helical" evidence="1">
    <location>
        <begin position="12"/>
        <end position="45"/>
    </location>
</feature>
<organism evidence="2 3">
    <name type="scientific">Sphingobium yanoikuyae</name>
    <name type="common">Sphingomonas yanoikuyae</name>
    <dbReference type="NCBI Taxonomy" id="13690"/>
    <lineage>
        <taxon>Bacteria</taxon>
        <taxon>Pseudomonadati</taxon>
        <taxon>Pseudomonadota</taxon>
        <taxon>Alphaproteobacteria</taxon>
        <taxon>Sphingomonadales</taxon>
        <taxon>Sphingomonadaceae</taxon>
        <taxon>Sphingobium</taxon>
    </lineage>
</organism>
<comment type="caution">
    <text evidence="2">The sequence shown here is derived from an EMBL/GenBank/DDBJ whole genome shotgun (WGS) entry which is preliminary data.</text>
</comment>
<keyword evidence="1" id="KW-0472">Membrane</keyword>
<reference evidence="2 3" key="1">
    <citation type="submission" date="2016-02" db="EMBL/GenBank/DDBJ databases">
        <authorList>
            <person name="Wen L."/>
            <person name="He K."/>
            <person name="Yang H."/>
        </authorList>
    </citation>
    <scope>NUCLEOTIDE SEQUENCE [LARGE SCALE GENOMIC DNA]</scope>
    <source>
        <strain evidence="2 3">CD09_2</strain>
    </source>
</reference>